<feature type="compositionally biased region" description="Polar residues" evidence="1">
    <location>
        <begin position="1"/>
        <end position="12"/>
    </location>
</feature>
<gene>
    <name evidence="2" type="ORF">K7X08_010476</name>
</gene>
<evidence type="ECO:0000313" key="3">
    <source>
        <dbReference type="Proteomes" id="UP001152561"/>
    </source>
</evidence>
<dbReference type="AlphaFoldDB" id="A0A9Q1RRS1"/>
<proteinExistence type="predicted"/>
<comment type="caution">
    <text evidence="2">The sequence shown here is derived from an EMBL/GenBank/DDBJ whole genome shotgun (WGS) entry which is preliminary data.</text>
</comment>
<feature type="region of interest" description="Disordered" evidence="1">
    <location>
        <begin position="1"/>
        <end position="67"/>
    </location>
</feature>
<feature type="region of interest" description="Disordered" evidence="1">
    <location>
        <begin position="168"/>
        <end position="215"/>
    </location>
</feature>
<keyword evidence="3" id="KW-1185">Reference proteome</keyword>
<sequence>MKKKNQQTLPRTSHTKSKKRHAEVELEKALQKSRRSKHLSSERIVTPGESSSRIRKNKGEVVVTTRERSTGIKKSLLKVKGPPKEKSVEIENGVSSAYEHENNEDHKVLENMTEVTTHAAGRGAHFRALFVLRGRVFTRNSGEDISILLEKIGLQGWSNLFLPREEKRKMAKEQKSILNSPKGTGINGDSSSGDEDDGTDEDNQSLIFKEDSNTK</sequence>
<name>A0A9Q1RRS1_9SOLA</name>
<dbReference type="EMBL" id="JAJAGQ010000001">
    <property type="protein sequence ID" value="KAJ8573965.1"/>
    <property type="molecule type" value="Genomic_DNA"/>
</dbReference>
<evidence type="ECO:0000256" key="1">
    <source>
        <dbReference type="SAM" id="MobiDB-lite"/>
    </source>
</evidence>
<accession>A0A9Q1RRS1</accession>
<dbReference type="Proteomes" id="UP001152561">
    <property type="component" value="Unassembled WGS sequence"/>
</dbReference>
<reference evidence="3" key="1">
    <citation type="journal article" date="2023" name="Proc. Natl. Acad. Sci. U.S.A.">
        <title>Genomic and structural basis for evolution of tropane alkaloid biosynthesis.</title>
        <authorList>
            <person name="Wanga Y.-J."/>
            <person name="Taina T."/>
            <person name="Yua J.-Y."/>
            <person name="Lia J."/>
            <person name="Xua B."/>
            <person name="Chenc J."/>
            <person name="D'Auriad J.C."/>
            <person name="Huanga J.-P."/>
            <person name="Huanga S.-X."/>
        </authorList>
    </citation>
    <scope>NUCLEOTIDE SEQUENCE [LARGE SCALE GENOMIC DNA]</scope>
    <source>
        <strain evidence="3">cv. KIB-2019</strain>
    </source>
</reference>
<organism evidence="2 3">
    <name type="scientific">Anisodus acutangulus</name>
    <dbReference type="NCBI Taxonomy" id="402998"/>
    <lineage>
        <taxon>Eukaryota</taxon>
        <taxon>Viridiplantae</taxon>
        <taxon>Streptophyta</taxon>
        <taxon>Embryophyta</taxon>
        <taxon>Tracheophyta</taxon>
        <taxon>Spermatophyta</taxon>
        <taxon>Magnoliopsida</taxon>
        <taxon>eudicotyledons</taxon>
        <taxon>Gunneridae</taxon>
        <taxon>Pentapetalae</taxon>
        <taxon>asterids</taxon>
        <taxon>lamiids</taxon>
        <taxon>Solanales</taxon>
        <taxon>Solanaceae</taxon>
        <taxon>Solanoideae</taxon>
        <taxon>Hyoscyameae</taxon>
        <taxon>Anisodus</taxon>
    </lineage>
</organism>
<feature type="compositionally biased region" description="Acidic residues" evidence="1">
    <location>
        <begin position="192"/>
        <end position="203"/>
    </location>
</feature>
<protein>
    <submittedName>
        <fullName evidence="2">Uncharacterized protein</fullName>
    </submittedName>
</protein>
<evidence type="ECO:0000313" key="2">
    <source>
        <dbReference type="EMBL" id="KAJ8573965.1"/>
    </source>
</evidence>